<name>A0A9P3LGT0_9APHY</name>
<dbReference type="AlphaFoldDB" id="A0A9P3LGT0"/>
<evidence type="ECO:0000313" key="2">
    <source>
        <dbReference type="Proteomes" id="UP000703269"/>
    </source>
</evidence>
<dbReference type="EMBL" id="BPQB01000036">
    <property type="protein sequence ID" value="GJE93954.1"/>
    <property type="molecule type" value="Genomic_DNA"/>
</dbReference>
<dbReference type="Proteomes" id="UP000703269">
    <property type="component" value="Unassembled WGS sequence"/>
</dbReference>
<accession>A0A9P3LGT0</accession>
<protein>
    <submittedName>
        <fullName evidence="1">Uncharacterized protein</fullName>
    </submittedName>
</protein>
<reference evidence="1 2" key="1">
    <citation type="submission" date="2021-08" db="EMBL/GenBank/DDBJ databases">
        <title>Draft Genome Sequence of Phanerochaete sordida strain YK-624.</title>
        <authorList>
            <person name="Mori T."/>
            <person name="Dohra H."/>
            <person name="Suzuki T."/>
            <person name="Kawagishi H."/>
            <person name="Hirai H."/>
        </authorList>
    </citation>
    <scope>NUCLEOTIDE SEQUENCE [LARGE SCALE GENOMIC DNA]</scope>
    <source>
        <strain evidence="1 2">YK-624</strain>
    </source>
</reference>
<keyword evidence="2" id="KW-1185">Reference proteome</keyword>
<proteinExistence type="predicted"/>
<gene>
    <name evidence="1" type="ORF">PsYK624_101200</name>
</gene>
<organism evidence="1 2">
    <name type="scientific">Phanerochaete sordida</name>
    <dbReference type="NCBI Taxonomy" id="48140"/>
    <lineage>
        <taxon>Eukaryota</taxon>
        <taxon>Fungi</taxon>
        <taxon>Dikarya</taxon>
        <taxon>Basidiomycota</taxon>
        <taxon>Agaricomycotina</taxon>
        <taxon>Agaricomycetes</taxon>
        <taxon>Polyporales</taxon>
        <taxon>Phanerochaetaceae</taxon>
        <taxon>Phanerochaete</taxon>
    </lineage>
</organism>
<comment type="caution">
    <text evidence="1">The sequence shown here is derived from an EMBL/GenBank/DDBJ whole genome shotgun (WGS) entry which is preliminary data.</text>
</comment>
<evidence type="ECO:0000313" key="1">
    <source>
        <dbReference type="EMBL" id="GJE93954.1"/>
    </source>
</evidence>
<sequence>MERHTCVRGQILAQGPAPLAAIRHSNGASKRQDTASISKAVAQQEGFPSYRQGTVAPSPRLRIEYSQSRSVANSYHVQAPKSNHQD</sequence>